<evidence type="ECO:0000256" key="7">
    <source>
        <dbReference type="SAM" id="SignalP"/>
    </source>
</evidence>
<feature type="domain" description="Cytochrome c" evidence="8">
    <location>
        <begin position="42"/>
        <end position="120"/>
    </location>
</feature>
<dbReference type="GO" id="GO:0009055">
    <property type="term" value="F:electron transfer activity"/>
    <property type="evidence" value="ECO:0007669"/>
    <property type="project" value="InterPro"/>
</dbReference>
<name>A0A833J5N5_9HYPH</name>
<evidence type="ECO:0000313" key="10">
    <source>
        <dbReference type="Proteomes" id="UP000469949"/>
    </source>
</evidence>
<keyword evidence="2 6" id="KW-0349">Heme</keyword>
<evidence type="ECO:0000256" key="3">
    <source>
        <dbReference type="ARBA" id="ARBA00022723"/>
    </source>
</evidence>
<dbReference type="PANTHER" id="PTHR37823">
    <property type="entry name" value="CYTOCHROME C-553-LIKE"/>
    <property type="match status" value="1"/>
</dbReference>
<comment type="caution">
    <text evidence="9">The sequence shown here is derived from an EMBL/GenBank/DDBJ whole genome shotgun (WGS) entry which is preliminary data.</text>
</comment>
<dbReference type="SUPFAM" id="SSF46626">
    <property type="entry name" value="Cytochrome c"/>
    <property type="match status" value="1"/>
</dbReference>
<dbReference type="GO" id="GO:0046872">
    <property type="term" value="F:metal ion binding"/>
    <property type="evidence" value="ECO:0007669"/>
    <property type="project" value="UniProtKB-KW"/>
</dbReference>
<sequence length="141" mass="14815">MRSTNAEGRRRLGSTLAVVLTLSAGSVPATAALAADGPFTKEQAENGHLQFNNHCAECHRPDLTGALGPSLINPAFKQKWAGKPIADLLDWIQANMPASAPGTLKEDQLDPIVAWILMKNGVQPGSTALSKTTASAVFPKS</sequence>
<dbReference type="InterPro" id="IPR051811">
    <property type="entry name" value="Cytochrome_c550/c551-like"/>
</dbReference>
<dbReference type="Proteomes" id="UP000469949">
    <property type="component" value="Unassembled WGS sequence"/>
</dbReference>
<evidence type="ECO:0000259" key="8">
    <source>
        <dbReference type="PROSITE" id="PS51007"/>
    </source>
</evidence>
<dbReference type="EMBL" id="WEKV01000010">
    <property type="protein sequence ID" value="KAB7785125.1"/>
    <property type="molecule type" value="Genomic_DNA"/>
</dbReference>
<organism evidence="9 10">
    <name type="scientific">Methylorubrum populi</name>
    <dbReference type="NCBI Taxonomy" id="223967"/>
    <lineage>
        <taxon>Bacteria</taxon>
        <taxon>Pseudomonadati</taxon>
        <taxon>Pseudomonadota</taxon>
        <taxon>Alphaproteobacteria</taxon>
        <taxon>Hyphomicrobiales</taxon>
        <taxon>Methylobacteriaceae</taxon>
        <taxon>Methylorubrum</taxon>
    </lineage>
</organism>
<keyword evidence="3 6" id="KW-0479">Metal-binding</keyword>
<protein>
    <recommendedName>
        <fullName evidence="8">Cytochrome c domain-containing protein</fullName>
    </recommendedName>
</protein>
<keyword evidence="1" id="KW-0813">Transport</keyword>
<keyword evidence="7" id="KW-0732">Signal</keyword>
<reference evidence="9 10" key="1">
    <citation type="submission" date="2019-10" db="EMBL/GenBank/DDBJ databases">
        <title>Draft Genome Sequence of the Caffeine Degrading Methylotroph Methylorubrum populi PINKEL.</title>
        <authorList>
            <person name="Dawson S.C."/>
            <person name="Zhang X."/>
            <person name="Wright M.E."/>
            <person name="Sharma G."/>
            <person name="Langner J.T."/>
            <person name="Ditty J.L."/>
            <person name="Subuyuj G.A."/>
        </authorList>
    </citation>
    <scope>NUCLEOTIDE SEQUENCE [LARGE SCALE GENOMIC DNA]</scope>
    <source>
        <strain evidence="9 10">Pinkel</strain>
    </source>
</reference>
<dbReference type="InterPro" id="IPR009056">
    <property type="entry name" value="Cyt_c-like_dom"/>
</dbReference>
<dbReference type="Pfam" id="PF13442">
    <property type="entry name" value="Cytochrome_CBB3"/>
    <property type="match status" value="1"/>
</dbReference>
<dbReference type="RefSeq" id="WP_152277540.1">
    <property type="nucleotide sequence ID" value="NZ_WEKV01000010.1"/>
</dbReference>
<keyword evidence="5 6" id="KW-0408">Iron</keyword>
<feature type="chain" id="PRO_5032966076" description="Cytochrome c domain-containing protein" evidence="7">
    <location>
        <begin position="32"/>
        <end position="141"/>
    </location>
</feature>
<dbReference type="AlphaFoldDB" id="A0A833J5N5"/>
<evidence type="ECO:0000256" key="4">
    <source>
        <dbReference type="ARBA" id="ARBA00022982"/>
    </source>
</evidence>
<dbReference type="GO" id="GO:0020037">
    <property type="term" value="F:heme binding"/>
    <property type="evidence" value="ECO:0007669"/>
    <property type="project" value="InterPro"/>
</dbReference>
<evidence type="ECO:0000256" key="2">
    <source>
        <dbReference type="ARBA" id="ARBA00022617"/>
    </source>
</evidence>
<dbReference type="Gene3D" id="1.10.760.10">
    <property type="entry name" value="Cytochrome c-like domain"/>
    <property type="match status" value="1"/>
</dbReference>
<evidence type="ECO:0000256" key="6">
    <source>
        <dbReference type="PROSITE-ProRule" id="PRU00433"/>
    </source>
</evidence>
<accession>A0A833J5N5</accession>
<dbReference type="PROSITE" id="PS51007">
    <property type="entry name" value="CYTC"/>
    <property type="match status" value="1"/>
</dbReference>
<keyword evidence="4" id="KW-0249">Electron transport</keyword>
<dbReference type="InterPro" id="IPR036909">
    <property type="entry name" value="Cyt_c-like_dom_sf"/>
</dbReference>
<proteinExistence type="predicted"/>
<evidence type="ECO:0000313" key="9">
    <source>
        <dbReference type="EMBL" id="KAB7785125.1"/>
    </source>
</evidence>
<gene>
    <name evidence="9" type="ORF">F8B43_3158</name>
</gene>
<feature type="signal peptide" evidence="7">
    <location>
        <begin position="1"/>
        <end position="31"/>
    </location>
</feature>
<evidence type="ECO:0000256" key="5">
    <source>
        <dbReference type="ARBA" id="ARBA00023004"/>
    </source>
</evidence>
<evidence type="ECO:0000256" key="1">
    <source>
        <dbReference type="ARBA" id="ARBA00022448"/>
    </source>
</evidence>